<dbReference type="AlphaFoldDB" id="A0A9P0MLF9"/>
<dbReference type="EMBL" id="OV725080">
    <property type="protein sequence ID" value="CAH1397959.1"/>
    <property type="molecule type" value="Genomic_DNA"/>
</dbReference>
<accession>A0A9P0MLF9</accession>
<protein>
    <submittedName>
        <fullName evidence="1">Uncharacterized protein</fullName>
    </submittedName>
</protein>
<reference evidence="1" key="1">
    <citation type="submission" date="2022-01" db="EMBL/GenBank/DDBJ databases">
        <authorList>
            <person name="King R."/>
        </authorList>
    </citation>
    <scope>NUCLEOTIDE SEQUENCE</scope>
</reference>
<gene>
    <name evidence="1" type="ORF">NEZAVI_LOCUS7698</name>
</gene>
<sequence>MMRQLKDSGESWLYEIPPPYMNSKALSKSLVYGYHRRTDHTSSVYALEQGETRAWAPDENSSSCKSIPLGKLSRVTSDISINNYLHDSISL</sequence>
<proteinExistence type="predicted"/>
<organism evidence="1 2">
    <name type="scientific">Nezara viridula</name>
    <name type="common">Southern green stink bug</name>
    <name type="synonym">Cimex viridulus</name>
    <dbReference type="NCBI Taxonomy" id="85310"/>
    <lineage>
        <taxon>Eukaryota</taxon>
        <taxon>Metazoa</taxon>
        <taxon>Ecdysozoa</taxon>
        <taxon>Arthropoda</taxon>
        <taxon>Hexapoda</taxon>
        <taxon>Insecta</taxon>
        <taxon>Pterygota</taxon>
        <taxon>Neoptera</taxon>
        <taxon>Paraneoptera</taxon>
        <taxon>Hemiptera</taxon>
        <taxon>Heteroptera</taxon>
        <taxon>Panheteroptera</taxon>
        <taxon>Pentatomomorpha</taxon>
        <taxon>Pentatomoidea</taxon>
        <taxon>Pentatomidae</taxon>
        <taxon>Pentatominae</taxon>
        <taxon>Nezara</taxon>
    </lineage>
</organism>
<dbReference type="Proteomes" id="UP001152798">
    <property type="component" value="Chromosome 4"/>
</dbReference>
<evidence type="ECO:0000313" key="2">
    <source>
        <dbReference type="Proteomes" id="UP001152798"/>
    </source>
</evidence>
<evidence type="ECO:0000313" key="1">
    <source>
        <dbReference type="EMBL" id="CAH1397959.1"/>
    </source>
</evidence>
<keyword evidence="2" id="KW-1185">Reference proteome</keyword>
<name>A0A9P0MLF9_NEZVI</name>